<evidence type="ECO:0000256" key="6">
    <source>
        <dbReference type="ARBA" id="ARBA00022723"/>
    </source>
</evidence>
<evidence type="ECO:0000256" key="12">
    <source>
        <dbReference type="ARBA" id="ARBA00023175"/>
    </source>
</evidence>
<dbReference type="IntAct" id="A0A1D6E5E4">
    <property type="interactions" value="1"/>
</dbReference>
<dbReference type="PANTHER" id="PTHR24282:SF268">
    <property type="entry name" value="CYTOCHROME P450 MONOOXYGENASE"/>
    <property type="match status" value="1"/>
</dbReference>
<dbReference type="GO" id="GO:0016020">
    <property type="term" value="C:membrane"/>
    <property type="evidence" value="ECO:0007669"/>
    <property type="project" value="UniProtKB-SubCell"/>
</dbReference>
<comment type="similarity">
    <text evidence="2">Belongs to the cytochrome P450 family.</text>
</comment>
<sequence>MHRLVLEHGRTSMSWFGPSPKVTIVDPDLAKDVLSNKFGHFEKLKVPALSKMLGSGVASHEGEKWVKHRRILNHAFHLEKLKRMLPAFSTCCEELVSRWAAESLGSDGSCELDVWPELQNLTGDIISRTVFSSSYSEGRRIFQLQVEQASLVMTNIRKIMIPGYMYLPTANNRKMRRNNREVESILREIIGKRIQAMEQGEGTKDDLVGLLLETNMRDDMGMTIEDVIEECKVFYFVGMETTLVLLMWTMVVLSMHPEWQDRAREEVTALFGRDDKPEYDGLSRLKVVSTVDYFFRPFIQITLVPFVSSSVTMVLYEVLRLYPPATSVVRQTYKEMEVGGVTYPAGVILELPVLLIHHDPDIWGGDAREFRPDRFSEGVSRASKDPGAFLPFGWSPRICIGQNFALLEAKMALCMILQRFEFGLAPSYAHAPHTMITLHPMHDCKNGTAKQAKISMAYSFIHRPLSDEARRVSTPLVVTCNDQRREVSVAQNIANKEIDRTVAFDKVLGPKSQQQDVFNHAVVPLVSEVLDGYNCTIFAYGQTGTGKTYIMEGGGGKALNADLPTDASVIPSAVKRIFDILEAQSAEYSMKMIAIRYHEARRGEQGPPLRLLLRQAAAAEGGGEEGQGRGGGTGRKQWAMKAGNLGGTCDREKSKRSRKHSCSLGLLLGGLTDGFGLGMNMLLGGDKEDDGGSRKSHGKSGNRKKHMKNSKKRTRH</sequence>
<dbReference type="AlphaFoldDB" id="A0A1D6E5E4"/>
<evidence type="ECO:0000256" key="14">
    <source>
        <dbReference type="PROSITE-ProRule" id="PRU00283"/>
    </source>
</evidence>
<dbReference type="InterPro" id="IPR027417">
    <property type="entry name" value="P-loop_NTPase"/>
</dbReference>
<evidence type="ECO:0000256" key="11">
    <source>
        <dbReference type="ARBA" id="ARBA00023136"/>
    </source>
</evidence>
<comment type="similarity">
    <text evidence="14">Belongs to the TRAFAC class myosin-kinesin ATPase superfamily. Kinesin family.</text>
</comment>
<keyword evidence="14" id="KW-0067">ATP-binding</keyword>
<dbReference type="GO" id="GO:0016705">
    <property type="term" value="F:oxidoreductase activity, acting on paired donors, with incorporation or reduction of molecular oxygen"/>
    <property type="evidence" value="ECO:0007669"/>
    <property type="project" value="InterPro"/>
</dbReference>
<evidence type="ECO:0000256" key="8">
    <source>
        <dbReference type="ARBA" id="ARBA00023002"/>
    </source>
</evidence>
<dbReference type="GO" id="GO:0020037">
    <property type="term" value="F:heme binding"/>
    <property type="evidence" value="ECO:0007669"/>
    <property type="project" value="InterPro"/>
</dbReference>
<proteinExistence type="inferred from homology"/>
<dbReference type="SMR" id="A0A1D6E5E4"/>
<feature type="region of interest" description="Disordered" evidence="15">
    <location>
        <begin position="685"/>
        <end position="716"/>
    </location>
</feature>
<evidence type="ECO:0000256" key="10">
    <source>
        <dbReference type="ARBA" id="ARBA00023033"/>
    </source>
</evidence>
<dbReference type="GO" id="GO:0008017">
    <property type="term" value="F:microtubule binding"/>
    <property type="evidence" value="ECO:0007669"/>
    <property type="project" value="InterPro"/>
</dbReference>
<keyword evidence="3 13" id="KW-0349">Heme</keyword>
<dbReference type="GO" id="GO:0006629">
    <property type="term" value="P:lipid metabolic process"/>
    <property type="evidence" value="ECO:0007669"/>
    <property type="project" value="UniProtKB-ARBA"/>
</dbReference>
<dbReference type="InterPro" id="IPR050665">
    <property type="entry name" value="Cytochrome_P450_Monooxygen"/>
</dbReference>
<evidence type="ECO:0000256" key="4">
    <source>
        <dbReference type="ARBA" id="ARBA00022692"/>
    </source>
</evidence>
<evidence type="ECO:0000313" key="16">
    <source>
        <dbReference type="EMBL" id="ONM15707.1"/>
    </source>
</evidence>
<evidence type="ECO:0000256" key="1">
    <source>
        <dbReference type="ARBA" id="ARBA00004370"/>
    </source>
</evidence>
<evidence type="ECO:0000256" key="2">
    <source>
        <dbReference type="ARBA" id="ARBA00010617"/>
    </source>
</evidence>
<evidence type="ECO:0000256" key="13">
    <source>
        <dbReference type="PIRSR" id="PIRSR602401-1"/>
    </source>
</evidence>
<dbReference type="GO" id="GO:0003777">
    <property type="term" value="F:microtubule motor activity"/>
    <property type="evidence" value="ECO:0007669"/>
    <property type="project" value="InterPro"/>
</dbReference>
<keyword evidence="8" id="KW-0560">Oxidoreductase</keyword>
<dbReference type="SUPFAM" id="SSF48264">
    <property type="entry name" value="Cytochrome P450"/>
    <property type="match status" value="1"/>
</dbReference>
<keyword evidence="10" id="KW-0503">Monooxygenase</keyword>
<dbReference type="EMBL" id="CM007648">
    <property type="protein sequence ID" value="ONM15707.1"/>
    <property type="molecule type" value="Genomic_DNA"/>
</dbReference>
<keyword evidence="4" id="KW-0812">Transmembrane</keyword>
<dbReference type="PANTHER" id="PTHR24282">
    <property type="entry name" value="CYTOCHROME P450 FAMILY MEMBER"/>
    <property type="match status" value="1"/>
</dbReference>
<evidence type="ECO:0000256" key="9">
    <source>
        <dbReference type="ARBA" id="ARBA00023004"/>
    </source>
</evidence>
<comment type="subcellular location">
    <subcellularLocation>
        <location evidence="1">Membrane</location>
    </subcellularLocation>
</comment>
<dbReference type="InterPro" id="IPR001752">
    <property type="entry name" value="Kinesin_motor_dom"/>
</dbReference>
<keyword evidence="14" id="KW-0547">Nucleotide-binding</keyword>
<feature type="region of interest" description="Disordered" evidence="15">
    <location>
        <begin position="617"/>
        <end position="656"/>
    </location>
</feature>
<dbReference type="Gene3D" id="1.10.630.10">
    <property type="entry name" value="Cytochrome P450"/>
    <property type="match status" value="1"/>
</dbReference>
<dbReference type="Gene3D" id="3.40.850.10">
    <property type="entry name" value="Kinesin motor domain"/>
    <property type="match status" value="1"/>
</dbReference>
<feature type="compositionally biased region" description="Gly residues" evidence="15">
    <location>
        <begin position="620"/>
        <end position="634"/>
    </location>
</feature>
<name>A0A1D6E5E4_MAIZE</name>
<dbReference type="InterPro" id="IPR036396">
    <property type="entry name" value="Cyt_P450_sf"/>
</dbReference>
<dbReference type="GO" id="GO:0005506">
    <property type="term" value="F:iron ion binding"/>
    <property type="evidence" value="ECO:0007669"/>
    <property type="project" value="InterPro"/>
</dbReference>
<comment type="cofactor">
    <cofactor evidence="13">
        <name>heme</name>
        <dbReference type="ChEBI" id="CHEBI:30413"/>
    </cofactor>
</comment>
<evidence type="ECO:0000256" key="5">
    <source>
        <dbReference type="ARBA" id="ARBA00022701"/>
    </source>
</evidence>
<feature type="binding site" description="axial binding residue" evidence="13">
    <location>
        <position position="399"/>
    </location>
    <ligand>
        <name>heme</name>
        <dbReference type="ChEBI" id="CHEBI:30413"/>
    </ligand>
    <ligandPart>
        <name>Fe</name>
        <dbReference type="ChEBI" id="CHEBI:18248"/>
    </ligandPart>
</feature>
<gene>
    <name evidence="16" type="ORF">ZEAMMB73_Zm00001d002937</name>
</gene>
<keyword evidence="6 13" id="KW-0479">Metal-binding</keyword>
<keyword evidence="9 13" id="KW-0408">Iron</keyword>
<organism evidence="16">
    <name type="scientific">Zea mays</name>
    <name type="common">Maize</name>
    <dbReference type="NCBI Taxonomy" id="4577"/>
    <lineage>
        <taxon>Eukaryota</taxon>
        <taxon>Viridiplantae</taxon>
        <taxon>Streptophyta</taxon>
        <taxon>Embryophyta</taxon>
        <taxon>Tracheophyta</taxon>
        <taxon>Spermatophyta</taxon>
        <taxon>Magnoliopsida</taxon>
        <taxon>Liliopsida</taxon>
        <taxon>Poales</taxon>
        <taxon>Poaceae</taxon>
        <taxon>PACMAD clade</taxon>
        <taxon>Panicoideae</taxon>
        <taxon>Andropogonodae</taxon>
        <taxon>Andropogoneae</taxon>
        <taxon>Tripsacinae</taxon>
        <taxon>Zea</taxon>
    </lineage>
</organism>
<dbReference type="SUPFAM" id="SSF52540">
    <property type="entry name" value="P-loop containing nucleoside triphosphate hydrolases"/>
    <property type="match status" value="1"/>
</dbReference>
<protein>
    <submittedName>
        <fullName evidence="16">Cytochrome P450 family 72 subfamily A polypeptide 8</fullName>
    </submittedName>
</protein>
<keyword evidence="7" id="KW-1133">Transmembrane helix</keyword>
<evidence type="ECO:0000256" key="7">
    <source>
        <dbReference type="ARBA" id="ARBA00022989"/>
    </source>
</evidence>
<keyword evidence="5" id="KW-0493">Microtubule</keyword>
<dbReference type="ExpressionAtlas" id="A0A1D6E5E4">
    <property type="expression patterns" value="baseline and differential"/>
</dbReference>
<dbReference type="Pfam" id="PF00067">
    <property type="entry name" value="p450"/>
    <property type="match status" value="2"/>
</dbReference>
<dbReference type="Pfam" id="PF00225">
    <property type="entry name" value="Kinesin"/>
    <property type="match status" value="1"/>
</dbReference>
<feature type="binding site" evidence="14">
    <location>
        <begin position="541"/>
        <end position="548"/>
    </location>
    <ligand>
        <name>ATP</name>
        <dbReference type="ChEBI" id="CHEBI:30616"/>
    </ligand>
</feature>
<feature type="compositionally biased region" description="Basic residues" evidence="15">
    <location>
        <begin position="694"/>
        <end position="716"/>
    </location>
</feature>
<dbReference type="PROSITE" id="PS50067">
    <property type="entry name" value="KINESIN_MOTOR_2"/>
    <property type="match status" value="1"/>
</dbReference>
<evidence type="ECO:0000256" key="3">
    <source>
        <dbReference type="ARBA" id="ARBA00022617"/>
    </source>
</evidence>
<dbReference type="GO" id="GO:0005874">
    <property type="term" value="C:microtubule"/>
    <property type="evidence" value="ECO:0007669"/>
    <property type="project" value="UniProtKB-KW"/>
</dbReference>
<dbReference type="GO" id="GO:0004497">
    <property type="term" value="F:monooxygenase activity"/>
    <property type="evidence" value="ECO:0007669"/>
    <property type="project" value="UniProtKB-KW"/>
</dbReference>
<dbReference type="GO" id="GO:0007018">
    <property type="term" value="P:microtubule-based movement"/>
    <property type="evidence" value="ECO:0007669"/>
    <property type="project" value="InterPro"/>
</dbReference>
<dbReference type="STRING" id="4577.A0A1D6E5E4"/>
<evidence type="ECO:0000256" key="15">
    <source>
        <dbReference type="SAM" id="MobiDB-lite"/>
    </source>
</evidence>
<keyword evidence="11" id="KW-0472">Membrane</keyword>
<dbReference type="InterPro" id="IPR001128">
    <property type="entry name" value="Cyt_P450"/>
</dbReference>
<dbReference type="InterPro" id="IPR036961">
    <property type="entry name" value="Kinesin_motor_dom_sf"/>
</dbReference>
<keyword evidence="12 14" id="KW-0505">Motor protein</keyword>
<dbReference type="InParanoid" id="A0A1D6E5E4"/>
<dbReference type="PRINTS" id="PR00463">
    <property type="entry name" value="EP450I"/>
</dbReference>
<reference evidence="16" key="1">
    <citation type="submission" date="2015-12" db="EMBL/GenBank/DDBJ databases">
        <title>Update maize B73 reference genome by single molecule sequencing technologies.</title>
        <authorList>
            <consortium name="Maize Genome Sequencing Project"/>
            <person name="Ware D."/>
        </authorList>
    </citation>
    <scope>NUCLEOTIDE SEQUENCE [LARGE SCALE GENOMIC DNA]</scope>
    <source>
        <tissue evidence="16">Seedling</tissue>
    </source>
</reference>
<dbReference type="PRINTS" id="PR00385">
    <property type="entry name" value="P450"/>
</dbReference>
<accession>A0A1D6E5E4</accession>
<dbReference type="GO" id="GO:0005524">
    <property type="term" value="F:ATP binding"/>
    <property type="evidence" value="ECO:0007669"/>
    <property type="project" value="UniProtKB-UniRule"/>
</dbReference>
<dbReference type="InterPro" id="IPR002401">
    <property type="entry name" value="Cyt_P450_E_grp-I"/>
</dbReference>
<dbReference type="SMART" id="SM00129">
    <property type="entry name" value="KISc"/>
    <property type="match status" value="1"/>
</dbReference>